<evidence type="ECO:0000256" key="1">
    <source>
        <dbReference type="SAM" id="MobiDB-lite"/>
    </source>
</evidence>
<dbReference type="Proteomes" id="UP000239203">
    <property type="component" value="Unassembled WGS sequence"/>
</dbReference>
<protein>
    <submittedName>
        <fullName evidence="2">Uncharacterized protein</fullName>
    </submittedName>
</protein>
<evidence type="ECO:0000313" key="3">
    <source>
        <dbReference type="Proteomes" id="UP000239203"/>
    </source>
</evidence>
<proteinExistence type="predicted"/>
<sequence>MLVDRSDLLSKKHFWPPFLAWVGDAPSAPGAFGVESDEAGPLARELLDESRWPVFTVPVRDGHRVHVVMRNLSGEAGFDYLITPPRGPAVHVAALDGHFAGPGLSWPDLAVRAEPAHLLLLLPAFGDAATPPTAVDRVADALTAVGAIRDQRAVAGELLAPTASGAHPAGTSPTTPSGATVRPARASSTTPTSP</sequence>
<evidence type="ECO:0000313" key="2">
    <source>
        <dbReference type="EMBL" id="PPK68333.1"/>
    </source>
</evidence>
<organism evidence="2 3">
    <name type="scientific">Actinokineospora auranticolor</name>
    <dbReference type="NCBI Taxonomy" id="155976"/>
    <lineage>
        <taxon>Bacteria</taxon>
        <taxon>Bacillati</taxon>
        <taxon>Actinomycetota</taxon>
        <taxon>Actinomycetes</taxon>
        <taxon>Pseudonocardiales</taxon>
        <taxon>Pseudonocardiaceae</taxon>
        <taxon>Actinokineospora</taxon>
    </lineage>
</organism>
<keyword evidence="3" id="KW-1185">Reference proteome</keyword>
<accession>A0A2S6GT30</accession>
<gene>
    <name evidence="2" type="ORF">CLV40_10556</name>
</gene>
<reference evidence="2 3" key="1">
    <citation type="submission" date="2018-02" db="EMBL/GenBank/DDBJ databases">
        <title>Genomic Encyclopedia of Archaeal and Bacterial Type Strains, Phase II (KMG-II): from individual species to whole genera.</title>
        <authorList>
            <person name="Goeker M."/>
        </authorList>
    </citation>
    <scope>NUCLEOTIDE SEQUENCE [LARGE SCALE GENOMIC DNA]</scope>
    <source>
        <strain evidence="2 3">YU 961-1</strain>
    </source>
</reference>
<dbReference type="AlphaFoldDB" id="A0A2S6GT30"/>
<comment type="caution">
    <text evidence="2">The sequence shown here is derived from an EMBL/GenBank/DDBJ whole genome shotgun (WGS) entry which is preliminary data.</text>
</comment>
<dbReference type="EMBL" id="PTIX01000005">
    <property type="protein sequence ID" value="PPK68333.1"/>
    <property type="molecule type" value="Genomic_DNA"/>
</dbReference>
<name>A0A2S6GT30_9PSEU</name>
<feature type="region of interest" description="Disordered" evidence="1">
    <location>
        <begin position="161"/>
        <end position="194"/>
    </location>
</feature>